<dbReference type="GO" id="GO:0005794">
    <property type="term" value="C:Golgi apparatus"/>
    <property type="evidence" value="ECO:0007669"/>
    <property type="project" value="TreeGrafter"/>
</dbReference>
<dbReference type="InterPro" id="IPR036607">
    <property type="entry name" value="PRKCSH"/>
</dbReference>
<dbReference type="GO" id="GO:0016740">
    <property type="term" value="F:transferase activity"/>
    <property type="evidence" value="ECO:0007669"/>
    <property type="project" value="UniProtKB-KW"/>
</dbReference>
<reference evidence="6 7" key="1">
    <citation type="submission" date="2018-04" db="EMBL/GenBank/DDBJ databases">
        <authorList>
            <person name="Zhang X."/>
            <person name="Yuan J."/>
            <person name="Li F."/>
            <person name="Xiang J."/>
        </authorList>
    </citation>
    <scope>NUCLEOTIDE SEQUENCE [LARGE SCALE GENOMIC DNA]</scope>
    <source>
        <tissue evidence="6">Muscle</tissue>
    </source>
</reference>
<dbReference type="Pfam" id="PF13015">
    <property type="entry name" value="PRKCSH_1"/>
    <property type="match status" value="1"/>
</dbReference>
<dbReference type="InterPro" id="IPR044865">
    <property type="entry name" value="MRH_dom"/>
</dbReference>
<evidence type="ECO:0000259" key="4">
    <source>
        <dbReference type="PROSITE" id="PS51912"/>
    </source>
</evidence>
<dbReference type="Proteomes" id="UP000283509">
    <property type="component" value="Unassembled WGS sequence"/>
</dbReference>
<keyword evidence="3" id="KW-0175">Coiled coil</keyword>
<dbReference type="PANTHER" id="PTHR12630:SF6">
    <property type="entry name" value="N-ACETYLGLUCOSAMINE-1-PHOSPHOTRANSFERASE SUBUNIT GAMMA"/>
    <property type="match status" value="1"/>
</dbReference>
<organism evidence="6 7">
    <name type="scientific">Penaeus vannamei</name>
    <name type="common">Whiteleg shrimp</name>
    <name type="synonym">Litopenaeus vannamei</name>
    <dbReference type="NCBI Taxonomy" id="6689"/>
    <lineage>
        <taxon>Eukaryota</taxon>
        <taxon>Metazoa</taxon>
        <taxon>Ecdysozoa</taxon>
        <taxon>Arthropoda</taxon>
        <taxon>Crustacea</taxon>
        <taxon>Multicrustacea</taxon>
        <taxon>Malacostraca</taxon>
        <taxon>Eumalacostraca</taxon>
        <taxon>Eucarida</taxon>
        <taxon>Decapoda</taxon>
        <taxon>Dendrobranchiata</taxon>
        <taxon>Penaeoidea</taxon>
        <taxon>Penaeidae</taxon>
        <taxon>Penaeus</taxon>
    </lineage>
</organism>
<accession>A0A3R7SXU6</accession>
<keyword evidence="7" id="KW-1185">Reference proteome</keyword>
<sequence>MPNNGYSNLNGLDAKTEEKLQARMKPANVSGPHHLYHLDGKCFKHRDLKYEYVFCPFNNITQEDIQAFYEPYKGVLGVWLDWEIRDNKFAAMRMVEGSSCAMHNHRTTKVEIVCGARSELVSVSEPEKCRYSAKFVTPEVCGTNAMVVYPRLSTELRHMWDVLETDRSYGDITEKGYQKELDRIMMAAGYVVSPEVQSSLLEKASSEKRKSCKDELEEARRRINELEEELRMKEDIIVELEGKVN</sequence>
<evidence type="ECO:0000259" key="5">
    <source>
        <dbReference type="PROSITE" id="PS51914"/>
    </source>
</evidence>
<keyword evidence="1" id="KW-0732">Signal</keyword>
<dbReference type="Gene3D" id="2.70.130.10">
    <property type="entry name" value="Mannose-6-phosphate receptor binding domain"/>
    <property type="match status" value="1"/>
</dbReference>
<dbReference type="PANTHER" id="PTHR12630">
    <property type="entry name" value="N-LINKED OLIGOSACCHARIDE PROCESSING"/>
    <property type="match status" value="1"/>
</dbReference>
<dbReference type="EMBL" id="QCYY01001122">
    <property type="protein sequence ID" value="ROT80424.1"/>
    <property type="molecule type" value="Genomic_DNA"/>
</dbReference>
<dbReference type="InterPro" id="IPR039794">
    <property type="entry name" value="Gtb1-like"/>
</dbReference>
<dbReference type="OrthoDB" id="28322at2759"/>
<name>A0A3R7SXU6_PENVA</name>
<evidence type="ECO:0000313" key="7">
    <source>
        <dbReference type="Proteomes" id="UP000283509"/>
    </source>
</evidence>
<dbReference type="STRING" id="6689.A0A3R7SXU6"/>
<feature type="domain" description="DMAP1-binding" evidence="4">
    <location>
        <begin position="148"/>
        <end position="245"/>
    </location>
</feature>
<keyword evidence="6" id="KW-0808">Transferase</keyword>
<comment type="caution">
    <text evidence="6">The sequence shown here is derived from an EMBL/GenBank/DDBJ whole genome shotgun (WGS) entry which is preliminary data.</text>
</comment>
<dbReference type="InterPro" id="IPR010506">
    <property type="entry name" value="DMAP1-bd"/>
</dbReference>
<feature type="domain" description="MRH" evidence="5">
    <location>
        <begin position="40"/>
        <end position="143"/>
    </location>
</feature>
<proteinExistence type="predicted"/>
<evidence type="ECO:0000313" key="6">
    <source>
        <dbReference type="EMBL" id="ROT80424.1"/>
    </source>
</evidence>
<dbReference type="AlphaFoldDB" id="A0A3R7SXU6"/>
<dbReference type="PROSITE" id="PS51914">
    <property type="entry name" value="MRH"/>
    <property type="match status" value="1"/>
</dbReference>
<evidence type="ECO:0000256" key="3">
    <source>
        <dbReference type="SAM" id="Coils"/>
    </source>
</evidence>
<evidence type="ECO:0000256" key="1">
    <source>
        <dbReference type="ARBA" id="ARBA00022729"/>
    </source>
</evidence>
<dbReference type="PROSITE" id="PS51912">
    <property type="entry name" value="DMAP1_BIND"/>
    <property type="match status" value="1"/>
</dbReference>
<gene>
    <name evidence="6" type="ORF">C7M84_000819</name>
</gene>
<evidence type="ECO:0000256" key="2">
    <source>
        <dbReference type="ARBA" id="ARBA00023157"/>
    </source>
</evidence>
<dbReference type="InterPro" id="IPR009011">
    <property type="entry name" value="Man6P_isomerase_rcpt-bd_dom_sf"/>
</dbReference>
<reference evidence="6 7" key="2">
    <citation type="submission" date="2019-01" db="EMBL/GenBank/DDBJ databases">
        <title>The decoding of complex shrimp genome reveals the adaptation for benthos swimmer, frequently molting mechanism and breeding impact on genome.</title>
        <authorList>
            <person name="Sun Y."/>
            <person name="Gao Y."/>
            <person name="Yu Y."/>
        </authorList>
    </citation>
    <scope>NUCLEOTIDE SEQUENCE [LARGE SCALE GENOMIC DNA]</scope>
    <source>
        <tissue evidence="6">Muscle</tissue>
    </source>
</reference>
<protein>
    <submittedName>
        <fullName evidence="6">Putative N-acetylglucosamine-1-phosphotransferase subunit gamma-like</fullName>
    </submittedName>
</protein>
<dbReference type="SUPFAM" id="SSF50911">
    <property type="entry name" value="Mannose 6-phosphate receptor domain"/>
    <property type="match status" value="1"/>
</dbReference>
<feature type="coiled-coil region" evidence="3">
    <location>
        <begin position="202"/>
        <end position="243"/>
    </location>
</feature>
<keyword evidence="2" id="KW-1015">Disulfide bond</keyword>